<dbReference type="EMBL" id="CP029186">
    <property type="protein sequence ID" value="AWH83933.1"/>
    <property type="molecule type" value="Genomic_DNA"/>
</dbReference>
<dbReference type="GO" id="GO:0016020">
    <property type="term" value="C:membrane"/>
    <property type="evidence" value="ECO:0007669"/>
    <property type="project" value="InterPro"/>
</dbReference>
<dbReference type="Gene3D" id="3.30.565.10">
    <property type="entry name" value="Histidine kinase-like ATPase, C-terminal domain"/>
    <property type="match status" value="1"/>
</dbReference>
<dbReference type="InterPro" id="IPR000700">
    <property type="entry name" value="PAS-assoc_C"/>
</dbReference>
<dbReference type="PANTHER" id="PTHR24421:SF10">
    <property type="entry name" value="NITRATE_NITRITE SENSOR PROTEIN NARQ"/>
    <property type="match status" value="1"/>
</dbReference>
<dbReference type="InterPro" id="IPR035965">
    <property type="entry name" value="PAS-like_dom_sf"/>
</dbReference>
<dbReference type="InterPro" id="IPR000014">
    <property type="entry name" value="PAS"/>
</dbReference>
<keyword evidence="9" id="KW-0472">Membrane</keyword>
<dbReference type="Gene3D" id="2.10.70.100">
    <property type="match status" value="1"/>
</dbReference>
<gene>
    <name evidence="13" type="ORF">HYN59_01870</name>
</gene>
<proteinExistence type="predicted"/>
<dbReference type="Pfam" id="PF07730">
    <property type="entry name" value="HisKA_3"/>
    <property type="match status" value="1"/>
</dbReference>
<evidence type="ECO:0000313" key="13">
    <source>
        <dbReference type="EMBL" id="AWH83933.1"/>
    </source>
</evidence>
<dbReference type="OrthoDB" id="9124519at2"/>
<evidence type="ECO:0000256" key="2">
    <source>
        <dbReference type="ARBA" id="ARBA00012438"/>
    </source>
</evidence>
<sequence length="633" mass="72472">MPMPALIITYTALITLIAGWYIRKYKRKKRKLDLTINRINEAVISLDTKGRYTFLNDSALATHVLGREKTLGRVIWDMHPETVGTDFWHLCNQATASGLPAEAENYYAAIDKWFSVKIYPSDTGLTIFYQDITESKKIGIAFAKSEEKYRTLFYKSPLPSWLYDLETLCFVDVNEAAVKHYGYTRDEFLSMSIKDIRPREDIPALLEDIAQVKSDTDTSRYSSWRHKKKNGEILVVETTAHSFSQDGKHLRIVTVNDITQKMIMEQKLLDNQAKLTEAQAMGRIGYWDIDLKANIHIWSDELYKILGFDMTEVMPSTAQFLSLLHPEDKKRAEVIIHNTLNHSVESKIDFRFITAAGENRFGSMEWRFAYNENKVPIRLFGILQDITERKKAEESSRLLALKIKEQKIQAQRKISKAIIKAQEQHKNYVAQELHDNINQILFGARFHLGIAGRKCEETKELVKDSIDLVNKAMKEIHLLCENLVTPLKDIDLYEIVNELIHKSAASTDIPLHMDFCYEIPCEFSDDLKLNIYRIVQEQLHNIRKHAQAKNVKISLALKENSICIIVEDDGKGFDVKQKRKGLGISNITHRVEAFNGSITIQSNPGAGCKTEVMIPLKVDNKAQLYARASGDNG</sequence>
<dbReference type="SMART" id="SM00091">
    <property type="entry name" value="PAS"/>
    <property type="match status" value="3"/>
</dbReference>
<dbReference type="SUPFAM" id="SSF55785">
    <property type="entry name" value="PYP-like sensor domain (PAS domain)"/>
    <property type="match status" value="3"/>
</dbReference>
<dbReference type="SMART" id="SM00086">
    <property type="entry name" value="PAC"/>
    <property type="match status" value="2"/>
</dbReference>
<dbReference type="EC" id="2.7.13.3" evidence="2"/>
<dbReference type="PROSITE" id="PS50109">
    <property type="entry name" value="HIS_KIN"/>
    <property type="match status" value="1"/>
</dbReference>
<dbReference type="AlphaFoldDB" id="A0A2S1QU83"/>
<evidence type="ECO:0000313" key="14">
    <source>
        <dbReference type="Proteomes" id="UP000244929"/>
    </source>
</evidence>
<dbReference type="SUPFAM" id="SSF55874">
    <property type="entry name" value="ATPase domain of HSP90 chaperone/DNA topoisomerase II/histidine kinase"/>
    <property type="match status" value="1"/>
</dbReference>
<feature type="domain" description="PAC" evidence="12">
    <location>
        <begin position="346"/>
        <end position="398"/>
    </location>
</feature>
<dbReference type="InterPro" id="IPR050482">
    <property type="entry name" value="Sensor_HK_TwoCompSys"/>
</dbReference>
<keyword evidence="5" id="KW-0547">Nucleotide-binding</keyword>
<comment type="catalytic activity">
    <reaction evidence="1">
        <text>ATP + protein L-histidine = ADP + protein N-phospho-L-histidine.</text>
        <dbReference type="EC" id="2.7.13.3"/>
    </reaction>
</comment>
<evidence type="ECO:0000256" key="7">
    <source>
        <dbReference type="ARBA" id="ARBA00022840"/>
    </source>
</evidence>
<feature type="domain" description="PAS" evidence="11">
    <location>
        <begin position="289"/>
        <end position="343"/>
    </location>
</feature>
<name>A0A2S1QU83_9FLAO</name>
<keyword evidence="8" id="KW-0902">Two-component regulatory system</keyword>
<dbReference type="PROSITE" id="PS50113">
    <property type="entry name" value="PAC"/>
    <property type="match status" value="1"/>
</dbReference>
<keyword evidence="9" id="KW-1133">Transmembrane helix</keyword>
<keyword evidence="14" id="KW-1185">Reference proteome</keyword>
<dbReference type="CDD" id="cd00130">
    <property type="entry name" value="PAS"/>
    <property type="match status" value="2"/>
</dbReference>
<accession>A0A2S1QU83</accession>
<evidence type="ECO:0000259" key="11">
    <source>
        <dbReference type="PROSITE" id="PS50112"/>
    </source>
</evidence>
<organism evidence="13 14">
    <name type="scientific">Flavobacterium album</name>
    <dbReference type="NCBI Taxonomy" id="2175091"/>
    <lineage>
        <taxon>Bacteria</taxon>
        <taxon>Pseudomonadati</taxon>
        <taxon>Bacteroidota</taxon>
        <taxon>Flavobacteriia</taxon>
        <taxon>Flavobacteriales</taxon>
        <taxon>Flavobacteriaceae</taxon>
        <taxon>Flavobacterium</taxon>
    </lineage>
</organism>
<evidence type="ECO:0000256" key="5">
    <source>
        <dbReference type="ARBA" id="ARBA00022741"/>
    </source>
</evidence>
<evidence type="ECO:0000256" key="4">
    <source>
        <dbReference type="ARBA" id="ARBA00022679"/>
    </source>
</evidence>
<evidence type="ECO:0000256" key="9">
    <source>
        <dbReference type="SAM" id="Phobius"/>
    </source>
</evidence>
<dbReference type="InterPro" id="IPR005467">
    <property type="entry name" value="His_kinase_dom"/>
</dbReference>
<keyword evidence="9" id="KW-0812">Transmembrane</keyword>
<dbReference type="KEGG" id="falb:HYN59_01870"/>
<feature type="domain" description="PAS" evidence="11">
    <location>
        <begin position="145"/>
        <end position="216"/>
    </location>
</feature>
<dbReference type="GO" id="GO:0046983">
    <property type="term" value="F:protein dimerization activity"/>
    <property type="evidence" value="ECO:0007669"/>
    <property type="project" value="InterPro"/>
</dbReference>
<evidence type="ECO:0000259" key="12">
    <source>
        <dbReference type="PROSITE" id="PS50113"/>
    </source>
</evidence>
<keyword evidence="7" id="KW-0067">ATP-binding</keyword>
<dbReference type="PANTHER" id="PTHR24421">
    <property type="entry name" value="NITRATE/NITRITE SENSOR PROTEIN NARX-RELATED"/>
    <property type="match status" value="1"/>
</dbReference>
<evidence type="ECO:0000256" key="3">
    <source>
        <dbReference type="ARBA" id="ARBA00022553"/>
    </source>
</evidence>
<evidence type="ECO:0000256" key="6">
    <source>
        <dbReference type="ARBA" id="ARBA00022777"/>
    </source>
</evidence>
<reference evidence="13 14" key="1">
    <citation type="submission" date="2018-04" db="EMBL/GenBank/DDBJ databases">
        <title>Genome sequencing of Flavobacterium sp. HYN0059.</title>
        <authorList>
            <person name="Yi H."/>
            <person name="Baek C."/>
        </authorList>
    </citation>
    <scope>NUCLEOTIDE SEQUENCE [LARGE SCALE GENOMIC DNA]</scope>
    <source>
        <strain evidence="13 14">HYN0059</strain>
    </source>
</reference>
<evidence type="ECO:0000259" key="10">
    <source>
        <dbReference type="PROSITE" id="PS50109"/>
    </source>
</evidence>
<keyword evidence="3" id="KW-0597">Phosphoprotein</keyword>
<dbReference type="CDD" id="cd16917">
    <property type="entry name" value="HATPase_UhpB-NarQ-NarX-like"/>
    <property type="match status" value="1"/>
</dbReference>
<dbReference type="InterPro" id="IPR036890">
    <property type="entry name" value="HATPase_C_sf"/>
</dbReference>
<dbReference type="Gene3D" id="1.20.5.1930">
    <property type="match status" value="1"/>
</dbReference>
<dbReference type="Pfam" id="PF08447">
    <property type="entry name" value="PAS_3"/>
    <property type="match status" value="2"/>
</dbReference>
<dbReference type="SMART" id="SM00387">
    <property type="entry name" value="HATPase_c"/>
    <property type="match status" value="1"/>
</dbReference>
<keyword evidence="6" id="KW-0418">Kinase</keyword>
<feature type="domain" description="Histidine kinase" evidence="10">
    <location>
        <begin position="428"/>
        <end position="618"/>
    </location>
</feature>
<dbReference type="InterPro" id="IPR003594">
    <property type="entry name" value="HATPase_dom"/>
</dbReference>
<evidence type="ECO:0000256" key="8">
    <source>
        <dbReference type="ARBA" id="ARBA00023012"/>
    </source>
</evidence>
<dbReference type="InterPro" id="IPR011712">
    <property type="entry name" value="Sig_transdc_His_kin_sub3_dim/P"/>
</dbReference>
<evidence type="ECO:0000256" key="1">
    <source>
        <dbReference type="ARBA" id="ARBA00000085"/>
    </source>
</evidence>
<dbReference type="Gene3D" id="3.30.450.20">
    <property type="entry name" value="PAS domain"/>
    <property type="match status" value="3"/>
</dbReference>
<dbReference type="Proteomes" id="UP000244929">
    <property type="component" value="Chromosome"/>
</dbReference>
<dbReference type="Pfam" id="PF02518">
    <property type="entry name" value="HATPase_c"/>
    <property type="match status" value="1"/>
</dbReference>
<dbReference type="InterPro" id="IPR013655">
    <property type="entry name" value="PAS_fold_3"/>
</dbReference>
<dbReference type="GO" id="GO:0005524">
    <property type="term" value="F:ATP binding"/>
    <property type="evidence" value="ECO:0007669"/>
    <property type="project" value="UniProtKB-KW"/>
</dbReference>
<protein>
    <recommendedName>
        <fullName evidence="2">histidine kinase</fullName>
        <ecNumber evidence="2">2.7.13.3</ecNumber>
    </recommendedName>
</protein>
<dbReference type="InterPro" id="IPR001610">
    <property type="entry name" value="PAC"/>
</dbReference>
<dbReference type="PROSITE" id="PS50112">
    <property type="entry name" value="PAS"/>
    <property type="match status" value="2"/>
</dbReference>
<dbReference type="Pfam" id="PF08448">
    <property type="entry name" value="PAS_4"/>
    <property type="match status" value="1"/>
</dbReference>
<dbReference type="GO" id="GO:0000155">
    <property type="term" value="F:phosphorelay sensor kinase activity"/>
    <property type="evidence" value="ECO:0007669"/>
    <property type="project" value="InterPro"/>
</dbReference>
<dbReference type="InterPro" id="IPR013656">
    <property type="entry name" value="PAS_4"/>
</dbReference>
<keyword evidence="4" id="KW-0808">Transferase</keyword>
<dbReference type="NCBIfam" id="TIGR00229">
    <property type="entry name" value="sensory_box"/>
    <property type="match status" value="2"/>
</dbReference>
<feature type="transmembrane region" description="Helical" evidence="9">
    <location>
        <begin position="6"/>
        <end position="22"/>
    </location>
</feature>